<reference evidence="1 2" key="2">
    <citation type="journal article" date="2022" name="Mol. Ecol. Resour.">
        <title>The genomes of chicory, endive, great burdock and yacon provide insights into Asteraceae paleo-polyploidization history and plant inulin production.</title>
        <authorList>
            <person name="Fan W."/>
            <person name="Wang S."/>
            <person name="Wang H."/>
            <person name="Wang A."/>
            <person name="Jiang F."/>
            <person name="Liu H."/>
            <person name="Zhao H."/>
            <person name="Xu D."/>
            <person name="Zhang Y."/>
        </authorList>
    </citation>
    <scope>NUCLEOTIDE SEQUENCE [LARGE SCALE GENOMIC DNA]</scope>
    <source>
        <strain evidence="2">cv. Niubang</strain>
    </source>
</reference>
<sequence length="90" mass="9744">MELLQTENVGALGSTTDSTSLLGHKVFHFGLDSMAIDSGTMEQNEGIDEHLCAAPQDMPPGNNVESLDHSDDPTVIFRKSEVAGDGDWRR</sequence>
<dbReference type="EMBL" id="CM042059">
    <property type="protein sequence ID" value="KAI3681230.1"/>
    <property type="molecule type" value="Genomic_DNA"/>
</dbReference>
<proteinExistence type="predicted"/>
<dbReference type="Proteomes" id="UP001055879">
    <property type="component" value="Linkage Group LG13"/>
</dbReference>
<keyword evidence="2" id="KW-1185">Reference proteome</keyword>
<comment type="caution">
    <text evidence="1">The sequence shown here is derived from an EMBL/GenBank/DDBJ whole genome shotgun (WGS) entry which is preliminary data.</text>
</comment>
<protein>
    <submittedName>
        <fullName evidence="1">Uncharacterized protein</fullName>
    </submittedName>
</protein>
<accession>A0ACB8Y7E8</accession>
<evidence type="ECO:0000313" key="2">
    <source>
        <dbReference type="Proteomes" id="UP001055879"/>
    </source>
</evidence>
<organism evidence="1 2">
    <name type="scientific">Arctium lappa</name>
    <name type="common">Greater burdock</name>
    <name type="synonym">Lappa major</name>
    <dbReference type="NCBI Taxonomy" id="4217"/>
    <lineage>
        <taxon>Eukaryota</taxon>
        <taxon>Viridiplantae</taxon>
        <taxon>Streptophyta</taxon>
        <taxon>Embryophyta</taxon>
        <taxon>Tracheophyta</taxon>
        <taxon>Spermatophyta</taxon>
        <taxon>Magnoliopsida</taxon>
        <taxon>eudicotyledons</taxon>
        <taxon>Gunneridae</taxon>
        <taxon>Pentapetalae</taxon>
        <taxon>asterids</taxon>
        <taxon>campanulids</taxon>
        <taxon>Asterales</taxon>
        <taxon>Asteraceae</taxon>
        <taxon>Carduoideae</taxon>
        <taxon>Cardueae</taxon>
        <taxon>Arctiinae</taxon>
        <taxon>Arctium</taxon>
    </lineage>
</organism>
<reference evidence="2" key="1">
    <citation type="journal article" date="2022" name="Mol. Ecol. Resour.">
        <title>The genomes of chicory, endive, great burdock and yacon provide insights into Asteraceae palaeo-polyploidization history and plant inulin production.</title>
        <authorList>
            <person name="Fan W."/>
            <person name="Wang S."/>
            <person name="Wang H."/>
            <person name="Wang A."/>
            <person name="Jiang F."/>
            <person name="Liu H."/>
            <person name="Zhao H."/>
            <person name="Xu D."/>
            <person name="Zhang Y."/>
        </authorList>
    </citation>
    <scope>NUCLEOTIDE SEQUENCE [LARGE SCALE GENOMIC DNA]</scope>
    <source>
        <strain evidence="2">cv. Niubang</strain>
    </source>
</reference>
<name>A0ACB8Y7E8_ARCLA</name>
<gene>
    <name evidence="1" type="ORF">L6452_36017</name>
</gene>
<evidence type="ECO:0000313" key="1">
    <source>
        <dbReference type="EMBL" id="KAI3681230.1"/>
    </source>
</evidence>